<dbReference type="GO" id="GO:0005886">
    <property type="term" value="C:plasma membrane"/>
    <property type="evidence" value="ECO:0007669"/>
    <property type="project" value="UniProtKB-SubCell"/>
</dbReference>
<accession>A0A135Z5E0</accession>
<organism evidence="2 3">
    <name type="scientific">Gardnerella vaginalis</name>
    <dbReference type="NCBI Taxonomy" id="2702"/>
    <lineage>
        <taxon>Bacteria</taxon>
        <taxon>Bacillati</taxon>
        <taxon>Actinomycetota</taxon>
        <taxon>Actinomycetes</taxon>
        <taxon>Bifidobacteriales</taxon>
        <taxon>Bifidobacteriaceae</taxon>
        <taxon>Gardnerella</taxon>
    </lineage>
</organism>
<protein>
    <recommendedName>
        <fullName evidence="1">Putative membrane protein insertion efficiency factor</fullName>
    </recommendedName>
</protein>
<dbReference type="AlphaFoldDB" id="A0A135Z5E0"/>
<proteinExistence type="inferred from homology"/>
<comment type="function">
    <text evidence="1">Could be involved in insertion of integral membrane proteins into the membrane.</text>
</comment>
<name>A0A135Z5E0_GARVA</name>
<gene>
    <name evidence="2" type="ORF">HMPREF3230_00787</name>
</gene>
<keyword evidence="1" id="KW-1003">Cell membrane</keyword>
<dbReference type="PATRIC" id="fig|2702.101.peg.767"/>
<dbReference type="NCBIfam" id="TIGR00278">
    <property type="entry name" value="membrane protein insertion efficiency factor YidD"/>
    <property type="match status" value="1"/>
</dbReference>
<evidence type="ECO:0000313" key="3">
    <source>
        <dbReference type="Proteomes" id="UP000070505"/>
    </source>
</evidence>
<dbReference type="EMBL" id="LSRC01000035">
    <property type="protein sequence ID" value="KXI16868.1"/>
    <property type="molecule type" value="Genomic_DNA"/>
</dbReference>
<keyword evidence="1" id="KW-0472">Membrane</keyword>
<dbReference type="Pfam" id="PF01809">
    <property type="entry name" value="YidD"/>
    <property type="match status" value="1"/>
</dbReference>
<dbReference type="SMART" id="SM01234">
    <property type="entry name" value="Haemolytic"/>
    <property type="match status" value="1"/>
</dbReference>
<dbReference type="PANTHER" id="PTHR33383:SF1">
    <property type="entry name" value="MEMBRANE PROTEIN INSERTION EFFICIENCY FACTOR-RELATED"/>
    <property type="match status" value="1"/>
</dbReference>
<comment type="similarity">
    <text evidence="1">Belongs to the UPF0161 family.</text>
</comment>
<comment type="caution">
    <text evidence="2">The sequence shown here is derived from an EMBL/GenBank/DDBJ whole genome shotgun (WGS) entry which is preliminary data.</text>
</comment>
<evidence type="ECO:0000256" key="1">
    <source>
        <dbReference type="HAMAP-Rule" id="MF_00386"/>
    </source>
</evidence>
<sequence length="118" mass="13745">MYSKSAFDNKANKAKSHISCSSIMINSIRWYQRVISSNNPACCRYYPTCSRYAIEAIERYGAFRGGLLAFLRLLRCRPWTSCSIDDVPRKYSIFYRCAWSKAHEEPRLTPLAEEDKEN</sequence>
<dbReference type="PANTHER" id="PTHR33383">
    <property type="entry name" value="MEMBRANE PROTEIN INSERTION EFFICIENCY FACTOR-RELATED"/>
    <property type="match status" value="1"/>
</dbReference>
<comment type="subcellular location">
    <subcellularLocation>
        <location evidence="1">Cell membrane</location>
        <topology evidence="1">Peripheral membrane protein</topology>
        <orientation evidence="1">Cytoplasmic side</orientation>
    </subcellularLocation>
</comment>
<evidence type="ECO:0000313" key="2">
    <source>
        <dbReference type="EMBL" id="KXI16868.1"/>
    </source>
</evidence>
<reference evidence="2 3" key="1">
    <citation type="submission" date="2016-02" db="EMBL/GenBank/DDBJ databases">
        <authorList>
            <person name="Wen L."/>
            <person name="He K."/>
            <person name="Yang H."/>
        </authorList>
    </citation>
    <scope>NUCLEOTIDE SEQUENCE [LARGE SCALE GENOMIC DNA]</scope>
    <source>
        <strain evidence="2 3">CMW7778B</strain>
    </source>
</reference>
<dbReference type="Proteomes" id="UP000070505">
    <property type="component" value="Unassembled WGS sequence"/>
</dbReference>
<dbReference type="InterPro" id="IPR002696">
    <property type="entry name" value="Membr_insert_effic_factor_YidD"/>
</dbReference>
<dbReference type="HAMAP" id="MF_00386">
    <property type="entry name" value="UPF0161_YidD"/>
    <property type="match status" value="1"/>
</dbReference>